<dbReference type="FunFam" id="1.20.1270.50:FF:000003">
    <property type="entry name" value="Alpha-mannosidase"/>
    <property type="match status" value="1"/>
</dbReference>
<keyword evidence="5 10" id="KW-0378">Hydrolase</keyword>
<dbReference type="Gene3D" id="2.60.40.1360">
    <property type="match status" value="1"/>
</dbReference>
<dbReference type="Pfam" id="PF07748">
    <property type="entry name" value="Glyco_hydro_38C"/>
    <property type="match status" value="1"/>
</dbReference>
<dbReference type="PANTHER" id="PTHR11607:SF3">
    <property type="entry name" value="LYSOSOMAL ALPHA-MANNOSIDASE"/>
    <property type="match status" value="1"/>
</dbReference>
<dbReference type="InterPro" id="IPR011330">
    <property type="entry name" value="Glyco_hydro/deAcase_b/a-brl"/>
</dbReference>
<keyword evidence="8" id="KW-0325">Glycoprotein</keyword>
<dbReference type="FunFam" id="3.20.110.10:FF:000001">
    <property type="entry name" value="Alpha-mannosidase"/>
    <property type="match status" value="1"/>
</dbReference>
<dbReference type="InterPro" id="IPR013780">
    <property type="entry name" value="Glyco_hydro_b"/>
</dbReference>
<dbReference type="InterPro" id="IPR028995">
    <property type="entry name" value="Glyco_hydro_57/38_cen_sf"/>
</dbReference>
<dbReference type="AlphaFoldDB" id="A0A816AKE0"/>
<dbReference type="GO" id="GO:0005764">
    <property type="term" value="C:lysosome"/>
    <property type="evidence" value="ECO:0007669"/>
    <property type="project" value="TreeGrafter"/>
</dbReference>
<dbReference type="InterPro" id="IPR050843">
    <property type="entry name" value="Glycosyl_Hydrlase_38"/>
</dbReference>
<dbReference type="InterPro" id="IPR037094">
    <property type="entry name" value="Glyco_hydro_38_cen_sf"/>
</dbReference>
<evidence type="ECO:0000313" key="12">
    <source>
        <dbReference type="EMBL" id="CAF1253680.1"/>
    </source>
</evidence>
<keyword evidence="9 10" id="KW-0326">Glycosidase</keyword>
<dbReference type="EC" id="3.2.1.-" evidence="10"/>
<accession>A0A816AKE0</accession>
<comment type="catalytic activity">
    <reaction evidence="1">
        <text>Hydrolysis of terminal, non-reducing alpha-D-mannose residues in alpha-D-mannosides.</text>
        <dbReference type="EC" id="3.2.1.24"/>
    </reaction>
</comment>
<dbReference type="Pfam" id="PF21260">
    <property type="entry name" value="Laman-like_dom"/>
    <property type="match status" value="1"/>
</dbReference>
<dbReference type="InterPro" id="IPR027291">
    <property type="entry name" value="Glyco_hydro_38_N_sf"/>
</dbReference>
<dbReference type="PANTHER" id="PTHR11607">
    <property type="entry name" value="ALPHA-MANNOSIDASE"/>
    <property type="match status" value="1"/>
</dbReference>
<dbReference type="SMART" id="SM00872">
    <property type="entry name" value="Alpha-mann_mid"/>
    <property type="match status" value="1"/>
</dbReference>
<dbReference type="InterPro" id="IPR000602">
    <property type="entry name" value="Glyco_hydro_38_N"/>
</dbReference>
<evidence type="ECO:0000313" key="13">
    <source>
        <dbReference type="EMBL" id="CAF1597418.1"/>
    </source>
</evidence>
<dbReference type="Pfam" id="PF01074">
    <property type="entry name" value="Glyco_hydro_38N"/>
    <property type="match status" value="1"/>
</dbReference>
<comment type="similarity">
    <text evidence="2 10">Belongs to the glycosyl hydrolase 38 family.</text>
</comment>
<evidence type="ECO:0000256" key="4">
    <source>
        <dbReference type="ARBA" id="ARBA00022723"/>
    </source>
</evidence>
<keyword evidence="10" id="KW-0732">Signal</keyword>
<dbReference type="InterPro" id="IPR011682">
    <property type="entry name" value="Glyco_hydro_38_C"/>
</dbReference>
<dbReference type="Pfam" id="PF09261">
    <property type="entry name" value="Alpha-mann_mid"/>
    <property type="match status" value="1"/>
</dbReference>
<keyword evidence="14" id="KW-1185">Reference proteome</keyword>
<evidence type="ECO:0000313" key="14">
    <source>
        <dbReference type="Proteomes" id="UP000663828"/>
    </source>
</evidence>
<dbReference type="OrthoDB" id="2016903at2759"/>
<evidence type="ECO:0000259" key="11">
    <source>
        <dbReference type="SMART" id="SM00872"/>
    </source>
</evidence>
<reference evidence="13" key="1">
    <citation type="submission" date="2021-02" db="EMBL/GenBank/DDBJ databases">
        <authorList>
            <person name="Nowell W R."/>
        </authorList>
    </citation>
    <scope>NUCLEOTIDE SEQUENCE</scope>
</reference>
<comment type="cofactor">
    <cofactor evidence="10">
        <name>Zn(2+)</name>
        <dbReference type="ChEBI" id="CHEBI:29105"/>
    </cofactor>
    <text evidence="10">Binds 1 zinc ion per subunit.</text>
</comment>
<dbReference type="SUPFAM" id="SSF88688">
    <property type="entry name" value="Families 57/38 glycoside transferase middle domain"/>
    <property type="match status" value="1"/>
</dbReference>
<evidence type="ECO:0000256" key="6">
    <source>
        <dbReference type="ARBA" id="ARBA00022833"/>
    </source>
</evidence>
<feature type="signal peptide" evidence="10">
    <location>
        <begin position="1"/>
        <end position="20"/>
    </location>
</feature>
<dbReference type="InterPro" id="IPR015341">
    <property type="entry name" value="Glyco_hydro_38_cen"/>
</dbReference>
<dbReference type="InterPro" id="IPR011013">
    <property type="entry name" value="Gal_mutarotase_sf_dom"/>
</dbReference>
<dbReference type="Gene3D" id="1.20.1270.50">
    <property type="entry name" value="Glycoside hydrolase family 38, central domain"/>
    <property type="match status" value="2"/>
</dbReference>
<feature type="chain" id="PRO_5035953281" description="Alpha-mannosidase" evidence="10">
    <location>
        <begin position="21"/>
        <end position="988"/>
    </location>
</feature>
<dbReference type="Gene3D" id="2.60.40.1180">
    <property type="entry name" value="Golgi alpha-mannosidase II"/>
    <property type="match status" value="1"/>
</dbReference>
<dbReference type="GO" id="GO:0006013">
    <property type="term" value="P:mannose metabolic process"/>
    <property type="evidence" value="ECO:0007669"/>
    <property type="project" value="InterPro"/>
</dbReference>
<dbReference type="EMBL" id="CAJNOR010006524">
    <property type="protein sequence ID" value="CAF1597418.1"/>
    <property type="molecule type" value="Genomic_DNA"/>
</dbReference>
<dbReference type="SUPFAM" id="SSF88713">
    <property type="entry name" value="Glycoside hydrolase/deacetylase"/>
    <property type="match status" value="1"/>
</dbReference>
<evidence type="ECO:0000256" key="7">
    <source>
        <dbReference type="ARBA" id="ARBA00023157"/>
    </source>
</evidence>
<dbReference type="FunFam" id="2.70.98.30:FF:000003">
    <property type="entry name" value="Alpha-mannosidase"/>
    <property type="match status" value="1"/>
</dbReference>
<name>A0A816AKE0_ADIRI</name>
<evidence type="ECO:0000256" key="9">
    <source>
        <dbReference type="ARBA" id="ARBA00023295"/>
    </source>
</evidence>
<gene>
    <name evidence="12" type="ORF">EDS130_LOCUS28121</name>
    <name evidence="13" type="ORF">XAT740_LOCUS47277</name>
</gene>
<dbReference type="SUPFAM" id="SSF74650">
    <property type="entry name" value="Galactose mutarotase-like"/>
    <property type="match status" value="1"/>
</dbReference>
<sequence length="988" mass="113951">MHITIYYAILLLLGVGCFEATYKSQSGCGYGSCNLGQTNKLNVHIVPHTHDDVGWLKTIDQYYYGSRNNIQHASVQYILDSIIEALVKNPERRFIYVEIAFFWRWWNEQSNDTRKVVKELVNGGRLEFISGGWCMHDEATTHYNSIIDQHSLGAEFLRDQFGNCARPKIAWQIDPFGHSREAASLFAQMGFDGLFFARLDYQDEDRRNQTKTMELVWKGSANLDRQSWLFTSILSNFYDPPDTFCFDSSCQDQPIIDDPRLHDYNVPERVQAFINAAHDQARGFVTNHIIMTMGRDFQYENANTWFKNLDKLIKYVNAQQVNGSDVNVFYSTPSCYIYALNKVGREWTSKIDDFLPYGDTPHGFWTGFYTSRPAFKRYERYANNILQATRQLNAFSQINLRNRIFYLSEAMGIAQHHDAISGTEKQHVADDYIQRLSYGIDIAEDVINNAYAKLLPKENKLSMTPTQFLCEYLNISECLPIEEQKEFTLTLWNPTIHPVTHHVRIPITKEYLIRDPTGSIVSAEYLPISNMTQNIPGRNSSAQNQYIFTAQLPALGFSTYYFEAKSSKKEKTEKEKVRKETCYLENENLRIEFDDQGNLRKIINLKKHISVRFITQGFYWYSSFPGNNSAEEFQASGAYVFRPLTSEVRPVSTTRTITCIKTKTVQSALIVFNEWASQEIHLFQGMSSIEMQWTVGPIPIDDNIGKEIIVRYDTDIDSASKYYTDANGREVLERIRNYRPTWNYSIIENVSGNYYPINSRIWIRDSTRQLTILTDRSEGGGSIYDGSIEIMIHRRLVHDDSEGVDEPLNETAFGKGLVVRGKHFLILESPANSALAHRVDAQQLFMNPIATFALPQISYTKYSSIYRQTWSALSENMPLNVHLLTLDQLNPKQYLLRIEHYFELNEDETYSHPVKIDLQTIFQSLGTITGLIELTLAANFPLSQLQRLDWITTDKQSSHVDVSSEQFLLKDTIVILNPMQIKTFQVTL</sequence>
<dbReference type="InterPro" id="IPR048534">
    <property type="entry name" value="Man2a1-like_dom"/>
</dbReference>
<organism evidence="13 14">
    <name type="scientific">Adineta ricciae</name>
    <name type="common">Rotifer</name>
    <dbReference type="NCBI Taxonomy" id="249248"/>
    <lineage>
        <taxon>Eukaryota</taxon>
        <taxon>Metazoa</taxon>
        <taxon>Spiralia</taxon>
        <taxon>Gnathifera</taxon>
        <taxon>Rotifera</taxon>
        <taxon>Eurotatoria</taxon>
        <taxon>Bdelloidea</taxon>
        <taxon>Adinetida</taxon>
        <taxon>Adinetidae</taxon>
        <taxon>Adineta</taxon>
    </lineage>
</organism>
<dbReference type="Gene3D" id="2.70.98.30">
    <property type="entry name" value="Golgi alpha-mannosidase II, domain 4"/>
    <property type="match status" value="1"/>
</dbReference>
<dbReference type="FunFam" id="1.20.1270.50:FF:000002">
    <property type="entry name" value="Alpha-mannosidase"/>
    <property type="match status" value="1"/>
</dbReference>
<keyword evidence="7" id="KW-1015">Disulfide bond</keyword>
<dbReference type="GO" id="GO:0030246">
    <property type="term" value="F:carbohydrate binding"/>
    <property type="evidence" value="ECO:0007669"/>
    <property type="project" value="InterPro"/>
</dbReference>
<evidence type="ECO:0000256" key="8">
    <source>
        <dbReference type="ARBA" id="ARBA00023180"/>
    </source>
</evidence>
<dbReference type="GO" id="GO:0046872">
    <property type="term" value="F:metal ion binding"/>
    <property type="evidence" value="ECO:0007669"/>
    <property type="project" value="UniProtKB-KW"/>
</dbReference>
<dbReference type="Proteomes" id="UP000663828">
    <property type="component" value="Unassembled WGS sequence"/>
</dbReference>
<dbReference type="GO" id="GO:0004559">
    <property type="term" value="F:alpha-mannosidase activity"/>
    <property type="evidence" value="ECO:0007669"/>
    <property type="project" value="UniProtKB-EC"/>
</dbReference>
<evidence type="ECO:0000256" key="10">
    <source>
        <dbReference type="RuleBase" id="RU361199"/>
    </source>
</evidence>
<proteinExistence type="inferred from homology"/>
<keyword evidence="4 10" id="KW-0479">Metal-binding</keyword>
<dbReference type="Gene3D" id="3.20.110.10">
    <property type="entry name" value="Glycoside hydrolase 38, N terminal domain"/>
    <property type="match status" value="1"/>
</dbReference>
<dbReference type="Proteomes" id="UP000663852">
    <property type="component" value="Unassembled WGS sequence"/>
</dbReference>
<feature type="domain" description="Glycoside hydrolase family 38 central" evidence="11">
    <location>
        <begin position="363"/>
        <end position="436"/>
    </location>
</feature>
<evidence type="ECO:0000256" key="3">
    <source>
        <dbReference type="ARBA" id="ARBA00012752"/>
    </source>
</evidence>
<dbReference type="CDD" id="cd10810">
    <property type="entry name" value="GH38N_AMII_LAM_like"/>
    <property type="match status" value="1"/>
</dbReference>
<keyword evidence="6 10" id="KW-0862">Zinc</keyword>
<evidence type="ECO:0000256" key="1">
    <source>
        <dbReference type="ARBA" id="ARBA00000365"/>
    </source>
</evidence>
<protein>
    <recommendedName>
        <fullName evidence="3 10">Alpha-mannosidase</fullName>
        <ecNumber evidence="10">3.2.1.-</ecNumber>
    </recommendedName>
</protein>
<comment type="caution">
    <text evidence="13">The sequence shown here is derived from an EMBL/GenBank/DDBJ whole genome shotgun (WGS) entry which is preliminary data.</text>
</comment>
<dbReference type="EMBL" id="CAJNOJ010000181">
    <property type="protein sequence ID" value="CAF1253680.1"/>
    <property type="molecule type" value="Genomic_DNA"/>
</dbReference>
<evidence type="ECO:0000256" key="5">
    <source>
        <dbReference type="ARBA" id="ARBA00022801"/>
    </source>
</evidence>
<evidence type="ECO:0000256" key="2">
    <source>
        <dbReference type="ARBA" id="ARBA00009792"/>
    </source>
</evidence>